<dbReference type="Gene3D" id="3.90.1280.10">
    <property type="entry name" value="HSP33 redox switch-like"/>
    <property type="match status" value="1"/>
</dbReference>
<comment type="similarity">
    <text evidence="6">Belongs to the HSP33 family.</text>
</comment>
<dbReference type="InterPro" id="IPR016153">
    <property type="entry name" value="Heat_shock_Hsp33_N"/>
</dbReference>
<feature type="disulfide bond" description="Redox-active" evidence="6">
    <location>
        <begin position="261"/>
        <end position="264"/>
    </location>
</feature>
<dbReference type="RefSeq" id="WP_353981471.1">
    <property type="nucleotide sequence ID" value="NZ_CP159578.1"/>
</dbReference>
<dbReference type="AlphaFoldDB" id="A0AB74UCF8"/>
<comment type="PTM">
    <text evidence="6">Under oxidizing conditions two disulfide bonds are formed involving the reactive cysteines. Under reducing conditions zinc is bound to the reactive cysteines and the protein is inactive.</text>
</comment>
<dbReference type="NCBIfam" id="NF001033">
    <property type="entry name" value="PRK00114.1"/>
    <property type="match status" value="1"/>
</dbReference>
<protein>
    <recommendedName>
        <fullName evidence="6">33 kDa chaperonin</fullName>
    </recommendedName>
    <alternativeName>
        <fullName evidence="6">Heat shock protein 33 homolog</fullName>
        <shortName evidence="6">HSP33</shortName>
    </alternativeName>
</protein>
<dbReference type="HAMAP" id="MF_00117">
    <property type="entry name" value="HslO"/>
    <property type="match status" value="1"/>
</dbReference>
<evidence type="ECO:0000256" key="5">
    <source>
        <dbReference type="ARBA" id="ARBA00023284"/>
    </source>
</evidence>
<proteinExistence type="inferred from homology"/>
<dbReference type="PIRSF" id="PIRSF005261">
    <property type="entry name" value="Heat_shock_Hsp33"/>
    <property type="match status" value="1"/>
</dbReference>
<dbReference type="SUPFAM" id="SSF64397">
    <property type="entry name" value="Hsp33 domain"/>
    <property type="match status" value="1"/>
</dbReference>
<keyword evidence="3 6" id="KW-1015">Disulfide bond</keyword>
<name>A0AB74UCF8_9GAMM</name>
<keyword evidence="1 6" id="KW-0963">Cytoplasm</keyword>
<dbReference type="InterPro" id="IPR000397">
    <property type="entry name" value="Heat_shock_Hsp33"/>
</dbReference>
<dbReference type="GO" id="GO:0044183">
    <property type="term" value="F:protein folding chaperone"/>
    <property type="evidence" value="ECO:0007669"/>
    <property type="project" value="TreeGrafter"/>
</dbReference>
<dbReference type="InterPro" id="IPR016154">
    <property type="entry name" value="Heat_shock_Hsp33_C"/>
</dbReference>
<keyword evidence="2 6" id="KW-0862">Zinc</keyword>
<keyword evidence="4 6" id="KW-0143">Chaperone</keyword>
<dbReference type="InterPro" id="IPR023212">
    <property type="entry name" value="Hsp33_helix_hairpin_bin_dom_sf"/>
</dbReference>
<comment type="subcellular location">
    <subcellularLocation>
        <location evidence="6">Cytoplasm</location>
    </subcellularLocation>
</comment>
<keyword evidence="5 6" id="KW-0676">Redox-active center</keyword>
<evidence type="ECO:0000313" key="7">
    <source>
        <dbReference type="EMBL" id="XCJ80652.1"/>
    </source>
</evidence>
<sequence length="290" mass="32169">MSDQIQRFLFDDTNVRGEIVQLQAAYAEVLARHDYPPAIARQLGELLSAVALLTETVKLDGTVSLEVRGRQGIEVLMVESNPGGELRGIARFDETREFDAGASLRELVGEGQIVITLDPKEGQRYQGIVALEHADLAGCLEAYFSQSEQLATRLWLSADGERSAGLLLQQLPDDHSNKDPDAWDRVVHLASTITADELLGLERQAVLYRLFHEETTRVFTPKALAFGCTCSRERVANALHTLGADELRDILEQERAVETQCHFCHTRYHFSAAEVEAIIESPQAPPPTVH</sequence>
<dbReference type="PANTHER" id="PTHR30111">
    <property type="entry name" value="33 KDA CHAPERONIN"/>
    <property type="match status" value="1"/>
</dbReference>
<evidence type="ECO:0000256" key="3">
    <source>
        <dbReference type="ARBA" id="ARBA00023157"/>
    </source>
</evidence>
<evidence type="ECO:0000256" key="4">
    <source>
        <dbReference type="ARBA" id="ARBA00023186"/>
    </source>
</evidence>
<dbReference type="CDD" id="cd00498">
    <property type="entry name" value="Hsp33"/>
    <property type="match status" value="1"/>
</dbReference>
<evidence type="ECO:0000256" key="2">
    <source>
        <dbReference type="ARBA" id="ARBA00022833"/>
    </source>
</evidence>
<dbReference type="GO" id="GO:0042026">
    <property type="term" value="P:protein refolding"/>
    <property type="evidence" value="ECO:0007669"/>
    <property type="project" value="TreeGrafter"/>
</dbReference>
<dbReference type="PANTHER" id="PTHR30111:SF1">
    <property type="entry name" value="33 KDA CHAPERONIN"/>
    <property type="match status" value="1"/>
</dbReference>
<organism evidence="7">
    <name type="scientific">Salinicola endophyticus</name>
    <dbReference type="NCBI Taxonomy" id="1949083"/>
    <lineage>
        <taxon>Bacteria</taxon>
        <taxon>Pseudomonadati</taxon>
        <taxon>Pseudomonadota</taxon>
        <taxon>Gammaproteobacteria</taxon>
        <taxon>Oceanospirillales</taxon>
        <taxon>Halomonadaceae</taxon>
        <taxon>Salinicola</taxon>
    </lineage>
</organism>
<dbReference type="Gene3D" id="3.55.30.10">
    <property type="entry name" value="Hsp33 domain"/>
    <property type="match status" value="1"/>
</dbReference>
<dbReference type="SUPFAM" id="SSF118352">
    <property type="entry name" value="HSP33 redox switch-like"/>
    <property type="match status" value="1"/>
</dbReference>
<dbReference type="GO" id="GO:0005737">
    <property type="term" value="C:cytoplasm"/>
    <property type="evidence" value="ECO:0007669"/>
    <property type="project" value="UniProtKB-SubCell"/>
</dbReference>
<evidence type="ECO:0000256" key="1">
    <source>
        <dbReference type="ARBA" id="ARBA00022490"/>
    </source>
</evidence>
<dbReference type="Gene3D" id="1.10.287.480">
    <property type="entry name" value="helix hairpin bin"/>
    <property type="match status" value="1"/>
</dbReference>
<dbReference type="EMBL" id="CP159578">
    <property type="protein sequence ID" value="XCJ80652.1"/>
    <property type="molecule type" value="Genomic_DNA"/>
</dbReference>
<feature type="disulfide bond" description="Redox-active" evidence="6">
    <location>
        <begin position="228"/>
        <end position="230"/>
    </location>
</feature>
<reference evidence="7" key="1">
    <citation type="submission" date="2024-06" db="EMBL/GenBank/DDBJ databases">
        <title>Complete genome of Salinicola endophyticus HNIBRBA4755.</title>
        <authorList>
            <person name="Shin S.Y."/>
            <person name="Kang H."/>
            <person name="Song J."/>
        </authorList>
    </citation>
    <scope>NUCLEOTIDE SEQUENCE</scope>
    <source>
        <strain evidence="7">HNIBRBA4755</strain>
    </source>
</reference>
<evidence type="ECO:0000256" key="6">
    <source>
        <dbReference type="HAMAP-Rule" id="MF_00117"/>
    </source>
</evidence>
<accession>A0AB74UCF8</accession>
<dbReference type="GO" id="GO:0051082">
    <property type="term" value="F:unfolded protein binding"/>
    <property type="evidence" value="ECO:0007669"/>
    <property type="project" value="UniProtKB-UniRule"/>
</dbReference>
<dbReference type="Pfam" id="PF01430">
    <property type="entry name" value="HSP33"/>
    <property type="match status" value="1"/>
</dbReference>
<gene>
    <name evidence="6 7" type="primary">hslO</name>
    <name evidence="7" type="ORF">ABV408_05595</name>
</gene>
<comment type="function">
    <text evidence="6">Redox regulated molecular chaperone. Protects both thermally unfolding and oxidatively damaged proteins from irreversible aggregation. Plays an important role in the bacterial defense system toward oxidative stress.</text>
</comment>